<keyword evidence="7" id="KW-0966">Cell projection</keyword>
<dbReference type="GO" id="GO:0016020">
    <property type="term" value="C:membrane"/>
    <property type="evidence" value="ECO:0007669"/>
    <property type="project" value="InterPro"/>
</dbReference>
<proteinExistence type="predicted"/>
<keyword evidence="8" id="KW-1185">Reference proteome</keyword>
<sequence length="195" mass="22093">MLLVLTAQAGAADMEKLNQELDKQNQVSVKGPSLWVSFLKLIIALGLIIGAAWSVLYIFNRQMNVKTQGTWINVVDQVVLGQNRGIVLCEIGEKLYALGVTDHSINLLFEVDNPKIWEEVSQTAYGLSSNNSVDDIYTQIKKGINNLLAKRRTPKIPERNFSRLMGEQIKKMQELSQNYGQDDLRDIYKRSDNHE</sequence>
<dbReference type="InterPro" id="IPR022781">
    <property type="entry name" value="Flagellar_biosynth_FliO"/>
</dbReference>
<keyword evidence="5 6" id="KW-0472">Membrane</keyword>
<comment type="subcellular location">
    <subcellularLocation>
        <location evidence="1">Cell membrane</location>
    </subcellularLocation>
</comment>
<keyword evidence="3 6" id="KW-0812">Transmembrane</keyword>
<evidence type="ECO:0000256" key="2">
    <source>
        <dbReference type="ARBA" id="ARBA00022475"/>
    </source>
</evidence>
<keyword evidence="7" id="KW-0282">Flagellum</keyword>
<dbReference type="GO" id="GO:0044781">
    <property type="term" value="P:bacterial-type flagellum organization"/>
    <property type="evidence" value="ECO:0007669"/>
    <property type="project" value="InterPro"/>
</dbReference>
<organism evidence="7 8">
    <name type="scientific">Thermosyntropha lipolytica DSM 11003</name>
    <dbReference type="NCBI Taxonomy" id="1123382"/>
    <lineage>
        <taxon>Bacteria</taxon>
        <taxon>Bacillati</taxon>
        <taxon>Bacillota</taxon>
        <taxon>Clostridia</taxon>
        <taxon>Eubacteriales</taxon>
        <taxon>Syntrophomonadaceae</taxon>
        <taxon>Thermosyntropha</taxon>
    </lineage>
</organism>
<evidence type="ECO:0000256" key="3">
    <source>
        <dbReference type="ARBA" id="ARBA00022692"/>
    </source>
</evidence>
<name>A0A1M5KYV9_9FIRM</name>
<dbReference type="Pfam" id="PF04347">
    <property type="entry name" value="FliO"/>
    <property type="match status" value="1"/>
</dbReference>
<gene>
    <name evidence="7" type="ORF">SAMN02745221_00525</name>
</gene>
<reference evidence="8" key="1">
    <citation type="submission" date="2016-11" db="EMBL/GenBank/DDBJ databases">
        <authorList>
            <person name="Varghese N."/>
            <person name="Submissions S."/>
        </authorList>
    </citation>
    <scope>NUCLEOTIDE SEQUENCE [LARGE SCALE GENOMIC DNA]</scope>
    <source>
        <strain evidence="8">DSM 11003</strain>
    </source>
</reference>
<keyword evidence="4 6" id="KW-1133">Transmembrane helix</keyword>
<keyword evidence="7" id="KW-0969">Cilium</keyword>
<evidence type="ECO:0000313" key="7">
    <source>
        <dbReference type="EMBL" id="SHG57905.1"/>
    </source>
</evidence>
<evidence type="ECO:0000256" key="4">
    <source>
        <dbReference type="ARBA" id="ARBA00022989"/>
    </source>
</evidence>
<accession>A0A1M5KYV9</accession>
<evidence type="ECO:0000256" key="1">
    <source>
        <dbReference type="ARBA" id="ARBA00004236"/>
    </source>
</evidence>
<dbReference type="STRING" id="1123382.SAMN02745221_00525"/>
<keyword evidence="2" id="KW-1003">Cell membrane</keyword>
<protein>
    <submittedName>
        <fullName evidence="7">Flagellar protein FliO/FliZ</fullName>
    </submittedName>
</protein>
<evidence type="ECO:0000313" key="8">
    <source>
        <dbReference type="Proteomes" id="UP000242329"/>
    </source>
</evidence>
<feature type="transmembrane region" description="Helical" evidence="6">
    <location>
        <begin position="35"/>
        <end position="59"/>
    </location>
</feature>
<evidence type="ECO:0000256" key="5">
    <source>
        <dbReference type="ARBA" id="ARBA00023136"/>
    </source>
</evidence>
<dbReference type="EMBL" id="FQWY01000006">
    <property type="protein sequence ID" value="SHG57905.1"/>
    <property type="molecule type" value="Genomic_DNA"/>
</dbReference>
<dbReference type="Proteomes" id="UP000242329">
    <property type="component" value="Unassembled WGS sequence"/>
</dbReference>
<evidence type="ECO:0000256" key="6">
    <source>
        <dbReference type="SAM" id="Phobius"/>
    </source>
</evidence>
<dbReference type="AlphaFoldDB" id="A0A1M5KYV9"/>